<comment type="similarity">
    <text evidence="2">Belongs to the SARAF family.</text>
</comment>
<dbReference type="GeneID" id="110977767"/>
<evidence type="ECO:0000256" key="4">
    <source>
        <dbReference type="ARBA" id="ARBA00022448"/>
    </source>
</evidence>
<dbReference type="AlphaFoldDB" id="A0A8B7Y5R0"/>
<dbReference type="GO" id="GO:0005789">
    <property type="term" value="C:endoplasmic reticulum membrane"/>
    <property type="evidence" value="ECO:0007669"/>
    <property type="project" value="UniProtKB-SubCell"/>
</dbReference>
<keyword evidence="8" id="KW-0256">Endoplasmic reticulum</keyword>
<evidence type="ECO:0000256" key="11">
    <source>
        <dbReference type="ARBA" id="ARBA00023065"/>
    </source>
</evidence>
<feature type="compositionally biased region" description="Basic and acidic residues" evidence="14">
    <location>
        <begin position="218"/>
        <end position="227"/>
    </location>
</feature>
<evidence type="ECO:0000313" key="17">
    <source>
        <dbReference type="RefSeq" id="XP_022087882.1"/>
    </source>
</evidence>
<evidence type="ECO:0000256" key="6">
    <source>
        <dbReference type="ARBA" id="ARBA00022692"/>
    </source>
</evidence>
<comment type="subcellular location">
    <subcellularLocation>
        <location evidence="1">Endoplasmic reticulum membrane</location>
        <topology evidence="1">Single-pass type I membrane protein</topology>
    </subcellularLocation>
</comment>
<feature type="region of interest" description="Disordered" evidence="14">
    <location>
        <begin position="216"/>
        <end position="270"/>
    </location>
</feature>
<evidence type="ECO:0000313" key="16">
    <source>
        <dbReference type="Proteomes" id="UP000694845"/>
    </source>
</evidence>
<evidence type="ECO:0000256" key="14">
    <source>
        <dbReference type="SAM" id="MobiDB-lite"/>
    </source>
</evidence>
<keyword evidence="4" id="KW-0813">Transport</keyword>
<evidence type="ECO:0000256" key="13">
    <source>
        <dbReference type="ARBA" id="ARBA00031116"/>
    </source>
</evidence>
<protein>
    <recommendedName>
        <fullName evidence="3">Store-operated calcium entry-associated regulatory factor</fullName>
    </recommendedName>
    <alternativeName>
        <fullName evidence="13">Transmembrane protein 66</fullName>
    </alternativeName>
</protein>
<dbReference type="InterPro" id="IPR009567">
    <property type="entry name" value="SARAF"/>
</dbReference>
<gene>
    <name evidence="17" type="primary">LOC110977767</name>
</gene>
<feature type="compositionally biased region" description="Low complexity" evidence="14">
    <location>
        <begin position="346"/>
        <end position="359"/>
    </location>
</feature>
<evidence type="ECO:0000256" key="1">
    <source>
        <dbReference type="ARBA" id="ARBA00004115"/>
    </source>
</evidence>
<evidence type="ECO:0000256" key="3">
    <source>
        <dbReference type="ARBA" id="ARBA00016584"/>
    </source>
</evidence>
<dbReference type="KEGG" id="aplc:110977767"/>
<proteinExistence type="inferred from homology"/>
<feature type="region of interest" description="Disordered" evidence="14">
    <location>
        <begin position="332"/>
        <end position="359"/>
    </location>
</feature>
<dbReference type="GO" id="GO:2001256">
    <property type="term" value="P:regulation of store-operated calcium entry"/>
    <property type="evidence" value="ECO:0007669"/>
    <property type="project" value="InterPro"/>
</dbReference>
<name>A0A8B7Y5R0_ACAPL</name>
<keyword evidence="5" id="KW-0109">Calcium transport</keyword>
<keyword evidence="12 15" id="KW-0472">Membrane</keyword>
<evidence type="ECO:0000256" key="12">
    <source>
        <dbReference type="ARBA" id="ARBA00023136"/>
    </source>
</evidence>
<dbReference type="OrthoDB" id="20303at2759"/>
<evidence type="ECO:0000256" key="7">
    <source>
        <dbReference type="ARBA" id="ARBA00022729"/>
    </source>
</evidence>
<organism evidence="16 17">
    <name type="scientific">Acanthaster planci</name>
    <name type="common">Crown-of-thorns starfish</name>
    <dbReference type="NCBI Taxonomy" id="133434"/>
    <lineage>
        <taxon>Eukaryota</taxon>
        <taxon>Metazoa</taxon>
        <taxon>Echinodermata</taxon>
        <taxon>Eleutherozoa</taxon>
        <taxon>Asterozoa</taxon>
        <taxon>Asteroidea</taxon>
        <taxon>Valvatacea</taxon>
        <taxon>Valvatida</taxon>
        <taxon>Acanthasteridae</taxon>
        <taxon>Acanthaster</taxon>
    </lineage>
</organism>
<feature type="compositionally biased region" description="Low complexity" evidence="14">
    <location>
        <begin position="248"/>
        <end position="258"/>
    </location>
</feature>
<feature type="transmembrane region" description="Helical" evidence="15">
    <location>
        <begin position="191"/>
        <end position="208"/>
    </location>
</feature>
<evidence type="ECO:0000256" key="8">
    <source>
        <dbReference type="ARBA" id="ARBA00022824"/>
    </source>
</evidence>
<evidence type="ECO:0000256" key="9">
    <source>
        <dbReference type="ARBA" id="ARBA00022837"/>
    </source>
</evidence>
<evidence type="ECO:0000256" key="2">
    <source>
        <dbReference type="ARBA" id="ARBA00006833"/>
    </source>
</evidence>
<sequence length="359" mass="37883">MVISVSECVIGCTRQLWRMAPLQLAHLLRFICILGFCFISCVVAAFGFGSDRILLDDVKVLTLYDSKMTRGRRSSPVPQLKCVGGSAGCSAFRPQVVQCYNRGSDGYDIQWECKTDMDNSYRFGQIEVTCEGYNSPDDEYVLKGSCGLEYTLDLTKEGMQSQKYQNQHSYYGDDGYHSSSYQGHRRKSSSIGDWITLAIIGVIIYGVYRSCIATSTHNPDRPDDGYPRHTGYGSGFGSGGGPPPPGFRPGYGSDSCSGSQGGGAFGTGGRQGGMGGGGFWSGAATGGILGYLFGSRGNRGYGYGYGAPTYGRRGYSTGGFFGGGGGSGFRGGGFSGGSFGGGGSSGTRTASGFGSTRRR</sequence>
<keyword evidence="6 15" id="KW-0812">Transmembrane</keyword>
<feature type="compositionally biased region" description="Gly residues" evidence="14">
    <location>
        <begin position="332"/>
        <end position="345"/>
    </location>
</feature>
<dbReference type="Proteomes" id="UP000694845">
    <property type="component" value="Unplaced"/>
</dbReference>
<evidence type="ECO:0000256" key="15">
    <source>
        <dbReference type="SAM" id="Phobius"/>
    </source>
</evidence>
<dbReference type="PANTHER" id="PTHR15929:SF0">
    <property type="entry name" value="STORE-OPERATED CALCIUM ENTRY-ASSOCIATED REGULATORY FACTOR"/>
    <property type="match status" value="1"/>
</dbReference>
<evidence type="ECO:0000256" key="10">
    <source>
        <dbReference type="ARBA" id="ARBA00022989"/>
    </source>
</evidence>
<keyword evidence="10 15" id="KW-1133">Transmembrane helix</keyword>
<dbReference type="RefSeq" id="XP_022087882.1">
    <property type="nucleotide sequence ID" value="XM_022232190.1"/>
</dbReference>
<dbReference type="PANTHER" id="PTHR15929">
    <property type="entry name" value="STORE-OPERATED CALCIUM ENTRY-ASSOCIATED REGULATORY FACTOR"/>
    <property type="match status" value="1"/>
</dbReference>
<evidence type="ECO:0000256" key="5">
    <source>
        <dbReference type="ARBA" id="ARBA00022568"/>
    </source>
</evidence>
<dbReference type="GO" id="GO:0006816">
    <property type="term" value="P:calcium ion transport"/>
    <property type="evidence" value="ECO:0007669"/>
    <property type="project" value="UniProtKB-KW"/>
</dbReference>
<feature type="compositionally biased region" description="Gly residues" evidence="14">
    <location>
        <begin position="259"/>
        <end position="270"/>
    </location>
</feature>
<keyword evidence="16" id="KW-1185">Reference proteome</keyword>
<keyword evidence="11" id="KW-0406">Ion transport</keyword>
<dbReference type="Pfam" id="PF06682">
    <property type="entry name" value="SARAF"/>
    <property type="match status" value="1"/>
</dbReference>
<keyword evidence="9" id="KW-0106">Calcium</keyword>
<reference evidence="17" key="1">
    <citation type="submission" date="2025-08" db="UniProtKB">
        <authorList>
            <consortium name="RefSeq"/>
        </authorList>
    </citation>
    <scope>IDENTIFICATION</scope>
</reference>
<accession>A0A8B7Y5R0</accession>
<feature type="transmembrane region" description="Helical" evidence="15">
    <location>
        <begin position="27"/>
        <end position="49"/>
    </location>
</feature>
<keyword evidence="7" id="KW-0732">Signal</keyword>